<dbReference type="GO" id="GO:0016020">
    <property type="term" value="C:membrane"/>
    <property type="evidence" value="ECO:0007669"/>
    <property type="project" value="TreeGrafter"/>
</dbReference>
<comment type="caution">
    <text evidence="2">The sequence shown here is derived from an EMBL/GenBank/DDBJ whole genome shotgun (WGS) entry which is preliminary data.</text>
</comment>
<accession>A0A5J4LF65</accession>
<dbReference type="PANTHER" id="PTHR43798:SF5">
    <property type="entry name" value="MONOACYLGLYCEROL LIPASE ABHD6"/>
    <property type="match status" value="1"/>
</dbReference>
<keyword evidence="2" id="KW-0378">Hydrolase</keyword>
<dbReference type="GO" id="GO:0047372">
    <property type="term" value="F:monoacylglycerol lipase activity"/>
    <property type="evidence" value="ECO:0007669"/>
    <property type="project" value="TreeGrafter"/>
</dbReference>
<dbReference type="OrthoDB" id="7185741at2"/>
<dbReference type="InterPro" id="IPR029058">
    <property type="entry name" value="AB_hydrolase_fold"/>
</dbReference>
<reference evidence="2 3" key="1">
    <citation type="submission" date="2019-10" db="EMBL/GenBank/DDBJ databases">
        <title>Whole genome shotgun sequence of Streptomyces angustmyceticus NBRC 3934.</title>
        <authorList>
            <person name="Hosoyama A."/>
            <person name="Ichikawa N."/>
            <person name="Kimura A."/>
            <person name="Kitahashi Y."/>
            <person name="Komaki H."/>
            <person name="Uohara A."/>
        </authorList>
    </citation>
    <scope>NUCLEOTIDE SEQUENCE [LARGE SCALE GENOMIC DNA]</scope>
    <source>
        <strain evidence="2 3">NBRC 3934</strain>
    </source>
</reference>
<evidence type="ECO:0000313" key="2">
    <source>
        <dbReference type="EMBL" id="GES31154.1"/>
    </source>
</evidence>
<dbReference type="Proteomes" id="UP000325598">
    <property type="component" value="Unassembled WGS sequence"/>
</dbReference>
<dbReference type="Pfam" id="PF00561">
    <property type="entry name" value="Abhydrolase_1"/>
    <property type="match status" value="1"/>
</dbReference>
<protein>
    <submittedName>
        <fullName evidence="2">Alpha/beta hydrolase</fullName>
    </submittedName>
</protein>
<name>A0A5J4LF65_9ACTN</name>
<feature type="domain" description="AB hydrolase-1" evidence="1">
    <location>
        <begin position="36"/>
        <end position="175"/>
    </location>
</feature>
<keyword evidence="3" id="KW-1185">Reference proteome</keyword>
<dbReference type="GO" id="GO:0046464">
    <property type="term" value="P:acylglycerol catabolic process"/>
    <property type="evidence" value="ECO:0007669"/>
    <property type="project" value="TreeGrafter"/>
</dbReference>
<sequence length="304" mass="32618">MRSARATPDDSTAFGRLVDIGHGRTMYLECQGSGSPTVVLVPGLIAAADTWSAVTGPGGRMKASSSAVYPGVGRFTRVCSYDRPGTAREGGELTTSSKVAQPTTARGDAADLHTLLKAAKVPGPYVLAGWSAGGPIARIYAGEYPHAVAGLVLVDAESEFLQSRLTPEQFAVFLATIRNDDKKRIAQWKDVERQNPAVVFEQVRAAPPVPRVPVVVLTGDEFDADAFRARLPAGAPKDFPQVFWRAQLASQRDMARQFPGARHLTRTRSDHNIHNNQPQLVIDAVRGVVDEARRRAAGTPSSSP</sequence>
<dbReference type="Gene3D" id="3.40.50.1820">
    <property type="entry name" value="alpha/beta hydrolase"/>
    <property type="match status" value="1"/>
</dbReference>
<dbReference type="InterPro" id="IPR000073">
    <property type="entry name" value="AB_hydrolase_1"/>
</dbReference>
<dbReference type="RefSeq" id="WP_086720398.1">
    <property type="nucleotide sequence ID" value="NZ_BLAG01000010.1"/>
</dbReference>
<evidence type="ECO:0000313" key="3">
    <source>
        <dbReference type="Proteomes" id="UP000325598"/>
    </source>
</evidence>
<dbReference type="AlphaFoldDB" id="A0A5J4LF65"/>
<dbReference type="InterPro" id="IPR050266">
    <property type="entry name" value="AB_hydrolase_sf"/>
</dbReference>
<proteinExistence type="predicted"/>
<dbReference type="EMBL" id="BLAG01000010">
    <property type="protein sequence ID" value="GES31154.1"/>
    <property type="molecule type" value="Genomic_DNA"/>
</dbReference>
<gene>
    <name evidence="2" type="ORF">San01_36410</name>
</gene>
<dbReference type="SUPFAM" id="SSF53474">
    <property type="entry name" value="alpha/beta-Hydrolases"/>
    <property type="match status" value="1"/>
</dbReference>
<evidence type="ECO:0000259" key="1">
    <source>
        <dbReference type="Pfam" id="PF00561"/>
    </source>
</evidence>
<dbReference type="GeneID" id="96751843"/>
<dbReference type="PANTHER" id="PTHR43798">
    <property type="entry name" value="MONOACYLGLYCEROL LIPASE"/>
    <property type="match status" value="1"/>
</dbReference>
<organism evidence="2 3">
    <name type="scientific">Streptomyces angustmyceticus</name>
    <dbReference type="NCBI Taxonomy" id="285578"/>
    <lineage>
        <taxon>Bacteria</taxon>
        <taxon>Bacillati</taxon>
        <taxon>Actinomycetota</taxon>
        <taxon>Actinomycetes</taxon>
        <taxon>Kitasatosporales</taxon>
        <taxon>Streptomycetaceae</taxon>
        <taxon>Streptomyces</taxon>
    </lineage>
</organism>